<gene>
    <name evidence="3" type="ORF">ACJRO7_012225</name>
</gene>
<evidence type="ECO:0000313" key="3">
    <source>
        <dbReference type="EMBL" id="KAL3751366.1"/>
    </source>
</evidence>
<accession>A0ABD3LHU9</accession>
<feature type="region of interest" description="Disordered" evidence="1">
    <location>
        <begin position="99"/>
        <end position="122"/>
    </location>
</feature>
<name>A0ABD3LHU9_EUCGL</name>
<dbReference type="PANTHER" id="PTHR36715">
    <property type="entry name" value="BNAANNG41370D PROTEIN"/>
    <property type="match status" value="1"/>
</dbReference>
<dbReference type="EMBL" id="JBJKBG010000002">
    <property type="protein sequence ID" value="KAL3751366.1"/>
    <property type="molecule type" value="Genomic_DNA"/>
</dbReference>
<sequence length="335" mass="36278">MEMPVLNRIGDFEAGISSLQDPSFLSQFLSFSVRTISQAYSFWKWGALILALVASFGTLINRIRFLIIKYQNNLVSVSPSQSQPFLRSCLDGSEEDDACSSSSCSAPSSETEEDEIELTRSPLEDPSRDHEVFVVKGSACPQREGVSSNLRRRRSFFCDHLSGFCDRTNIVQLWNLGLEIGVDPEGESPASFGDAISITDLNTGQRLSSFSSGTSGIPALSAAPLRSPAAIVSAGASASGNMALRVWDTRAGRRAPAIIAEWAPRTAGNVERVNCGGVEKLFLEAGGELVLGDMRKVSSPLKLVSEPDAETWWDADAVVVSDELASESRAERERF</sequence>
<feature type="compositionally biased region" description="Low complexity" evidence="1">
    <location>
        <begin position="99"/>
        <end position="109"/>
    </location>
</feature>
<evidence type="ECO:0000256" key="1">
    <source>
        <dbReference type="SAM" id="MobiDB-lite"/>
    </source>
</evidence>
<dbReference type="Proteomes" id="UP001634007">
    <property type="component" value="Unassembled WGS sequence"/>
</dbReference>
<dbReference type="PANTHER" id="PTHR36715:SF1">
    <property type="entry name" value="PROTEIN, PUTATIVE-RELATED"/>
    <property type="match status" value="1"/>
</dbReference>
<keyword evidence="2" id="KW-0472">Membrane</keyword>
<reference evidence="3 4" key="1">
    <citation type="submission" date="2024-11" db="EMBL/GenBank/DDBJ databases">
        <title>Chromosome-level genome assembly of Eucalyptus globulus Labill. provides insights into its genome evolution.</title>
        <authorList>
            <person name="Li X."/>
        </authorList>
    </citation>
    <scope>NUCLEOTIDE SEQUENCE [LARGE SCALE GENOMIC DNA]</scope>
    <source>
        <strain evidence="3">CL2024</strain>
        <tissue evidence="3">Fresh tender leaves</tissue>
    </source>
</reference>
<evidence type="ECO:0000313" key="4">
    <source>
        <dbReference type="Proteomes" id="UP001634007"/>
    </source>
</evidence>
<keyword evidence="4" id="KW-1185">Reference proteome</keyword>
<proteinExistence type="predicted"/>
<protein>
    <submittedName>
        <fullName evidence="3">Uncharacterized protein</fullName>
    </submittedName>
</protein>
<evidence type="ECO:0000256" key="2">
    <source>
        <dbReference type="SAM" id="Phobius"/>
    </source>
</evidence>
<dbReference type="AlphaFoldDB" id="A0ABD3LHU9"/>
<keyword evidence="2" id="KW-1133">Transmembrane helix</keyword>
<organism evidence="3 4">
    <name type="scientific">Eucalyptus globulus</name>
    <name type="common">Tasmanian blue gum</name>
    <dbReference type="NCBI Taxonomy" id="34317"/>
    <lineage>
        <taxon>Eukaryota</taxon>
        <taxon>Viridiplantae</taxon>
        <taxon>Streptophyta</taxon>
        <taxon>Embryophyta</taxon>
        <taxon>Tracheophyta</taxon>
        <taxon>Spermatophyta</taxon>
        <taxon>Magnoliopsida</taxon>
        <taxon>eudicotyledons</taxon>
        <taxon>Gunneridae</taxon>
        <taxon>Pentapetalae</taxon>
        <taxon>rosids</taxon>
        <taxon>malvids</taxon>
        <taxon>Myrtales</taxon>
        <taxon>Myrtaceae</taxon>
        <taxon>Myrtoideae</taxon>
        <taxon>Eucalypteae</taxon>
        <taxon>Eucalyptus</taxon>
    </lineage>
</organism>
<comment type="caution">
    <text evidence="3">The sequence shown here is derived from an EMBL/GenBank/DDBJ whole genome shotgun (WGS) entry which is preliminary data.</text>
</comment>
<feature type="transmembrane region" description="Helical" evidence="2">
    <location>
        <begin position="42"/>
        <end position="60"/>
    </location>
</feature>
<keyword evidence="2" id="KW-0812">Transmembrane</keyword>